<dbReference type="OrthoDB" id="273070at2759"/>
<dbReference type="PANTHER" id="PTHR13309">
    <property type="entry name" value="NUCLEAR FRAGILE X MENTAL RETARDATION PROTEIN INTERACTING PROTEIN 1"/>
    <property type="match status" value="1"/>
</dbReference>
<feature type="region of interest" description="Disordered" evidence="1">
    <location>
        <begin position="400"/>
        <end position="463"/>
    </location>
</feature>
<organism evidence="3 4">
    <name type="scientific">Artemisia annua</name>
    <name type="common">Sweet wormwood</name>
    <dbReference type="NCBI Taxonomy" id="35608"/>
    <lineage>
        <taxon>Eukaryota</taxon>
        <taxon>Viridiplantae</taxon>
        <taxon>Streptophyta</taxon>
        <taxon>Embryophyta</taxon>
        <taxon>Tracheophyta</taxon>
        <taxon>Spermatophyta</taxon>
        <taxon>Magnoliopsida</taxon>
        <taxon>eudicotyledons</taxon>
        <taxon>Gunneridae</taxon>
        <taxon>Pentapetalae</taxon>
        <taxon>asterids</taxon>
        <taxon>campanulids</taxon>
        <taxon>Asterales</taxon>
        <taxon>Asteraceae</taxon>
        <taxon>Asteroideae</taxon>
        <taxon>Anthemideae</taxon>
        <taxon>Artemisiinae</taxon>
        <taxon>Artemisia</taxon>
    </lineage>
</organism>
<dbReference type="InterPro" id="IPR039136">
    <property type="entry name" value="NUFIP1-like"/>
</dbReference>
<feature type="domain" description="FMR1-interacting protein 1 conserved" evidence="2">
    <location>
        <begin position="329"/>
        <end position="354"/>
    </location>
</feature>
<keyword evidence="4" id="KW-1185">Reference proteome</keyword>
<sequence length="551" mass="62429">MTIARTTNGFLPYNLFHKADTRIHSHGAQVKKEGSRAAQMMPNNNNMNQQQQQPLQNSNQFPNVGMINGLPQFPLVNQQQQQPQFFPTQNAGQTQEQALLQNTIQNIYQLLQLQQQQNNITNTNNTYAAQNPMFQNVMMPQNLPFVVNQQLPMSNAQLVNPNMVQGNPFLQPASVLTQQQQNLISPFTYFQALQQNQIVQGVGPQNHNFPTNQLFGMANLNGPLQLINQGQQRFPSPLMDVNASRQLVHAGQTHNPTNLEANHGNVPANNGWVESQHKNSTGHKTNDASVKGFKSHKHVKDKFGKAGSNRFAAVDSSPRTSTGSEKKIPPPNYTEQEIKQWREARKKNYPTKVTELKKCTAEQTLSDVTNQEAALRRQELKAILEKQAELGIEVAEIPSYYHSDPDDQNPRGSNSSGHRKQSHRGQKHGRERNKKGKFQNKRRTRFQDNQVTKRPKKEFAKRHPSLLQKLLSRDIKRDKNHLLQVFRFMAVNSFFTGESNNSLTFPSVVVRETDPDVPEVTVLKDSKKAVEETSCSVLQDSEKEEEGELTE</sequence>
<dbReference type="GO" id="GO:0003723">
    <property type="term" value="F:RNA binding"/>
    <property type="evidence" value="ECO:0007669"/>
    <property type="project" value="InterPro"/>
</dbReference>
<reference evidence="3 4" key="1">
    <citation type="journal article" date="2018" name="Mol. Plant">
        <title>The genome of Artemisia annua provides insight into the evolution of Asteraceae family and artemisinin biosynthesis.</title>
        <authorList>
            <person name="Shen Q."/>
            <person name="Zhang L."/>
            <person name="Liao Z."/>
            <person name="Wang S."/>
            <person name="Yan T."/>
            <person name="Shi P."/>
            <person name="Liu M."/>
            <person name="Fu X."/>
            <person name="Pan Q."/>
            <person name="Wang Y."/>
            <person name="Lv Z."/>
            <person name="Lu X."/>
            <person name="Zhang F."/>
            <person name="Jiang W."/>
            <person name="Ma Y."/>
            <person name="Chen M."/>
            <person name="Hao X."/>
            <person name="Li L."/>
            <person name="Tang Y."/>
            <person name="Lv G."/>
            <person name="Zhou Y."/>
            <person name="Sun X."/>
            <person name="Brodelius P.E."/>
            <person name="Rose J.K.C."/>
            <person name="Tang K."/>
        </authorList>
    </citation>
    <scope>NUCLEOTIDE SEQUENCE [LARGE SCALE GENOMIC DNA]</scope>
    <source>
        <strain evidence="4">cv. Huhao1</strain>
        <tissue evidence="3">Leaf</tissue>
    </source>
</reference>
<name>A0A2U1QA29_ARTAN</name>
<feature type="compositionally biased region" description="Basic residues" evidence="1">
    <location>
        <begin position="417"/>
        <end position="444"/>
    </location>
</feature>
<dbReference type="GO" id="GO:0000492">
    <property type="term" value="P:box C/D snoRNP assembly"/>
    <property type="evidence" value="ECO:0007669"/>
    <property type="project" value="TreeGrafter"/>
</dbReference>
<dbReference type="Pfam" id="PF10453">
    <property type="entry name" value="NUFIP1"/>
    <property type="match status" value="1"/>
</dbReference>
<dbReference type="EMBL" id="PKPP01000285">
    <property type="protein sequence ID" value="PWA94792.1"/>
    <property type="molecule type" value="Genomic_DNA"/>
</dbReference>
<dbReference type="PANTHER" id="PTHR13309:SF0">
    <property type="entry name" value="FMR1-INTERACTING PROTEIN NUFIP1"/>
    <property type="match status" value="1"/>
</dbReference>
<gene>
    <name evidence="3" type="ORF">CTI12_AA056610</name>
</gene>
<dbReference type="Proteomes" id="UP000245207">
    <property type="component" value="Unassembled WGS sequence"/>
</dbReference>
<dbReference type="STRING" id="35608.A0A2U1QA29"/>
<feature type="region of interest" description="Disordered" evidence="1">
    <location>
        <begin position="254"/>
        <end position="334"/>
    </location>
</feature>
<protein>
    <submittedName>
        <fullName evidence="3">Nuclear fragile X mental retardation-interacting protein 1, conserved domain-containing protein</fullName>
    </submittedName>
</protein>
<proteinExistence type="predicted"/>
<evidence type="ECO:0000256" key="1">
    <source>
        <dbReference type="SAM" id="MobiDB-lite"/>
    </source>
</evidence>
<evidence type="ECO:0000313" key="3">
    <source>
        <dbReference type="EMBL" id="PWA94792.1"/>
    </source>
</evidence>
<evidence type="ECO:0000259" key="2">
    <source>
        <dbReference type="Pfam" id="PF10453"/>
    </source>
</evidence>
<accession>A0A2U1QA29</accession>
<feature type="compositionally biased region" description="Basic residues" evidence="1">
    <location>
        <begin position="453"/>
        <end position="463"/>
    </location>
</feature>
<evidence type="ECO:0000313" key="4">
    <source>
        <dbReference type="Proteomes" id="UP000245207"/>
    </source>
</evidence>
<dbReference type="InterPro" id="IPR019496">
    <property type="entry name" value="NUFIP1_cons_dom"/>
</dbReference>
<comment type="caution">
    <text evidence="3">The sequence shown here is derived from an EMBL/GenBank/DDBJ whole genome shotgun (WGS) entry which is preliminary data.</text>
</comment>
<dbReference type="AlphaFoldDB" id="A0A2U1QA29"/>
<dbReference type="GO" id="GO:0005634">
    <property type="term" value="C:nucleus"/>
    <property type="evidence" value="ECO:0007669"/>
    <property type="project" value="TreeGrafter"/>
</dbReference>